<gene>
    <name evidence="1" type="ORF">S03H2_59433</name>
</gene>
<comment type="caution">
    <text evidence="1">The sequence shown here is derived from an EMBL/GenBank/DDBJ whole genome shotgun (WGS) entry which is preliminary data.</text>
</comment>
<accession>X1KJI3</accession>
<dbReference type="AlphaFoldDB" id="X1KJI3"/>
<evidence type="ECO:0000313" key="1">
    <source>
        <dbReference type="EMBL" id="GAH82218.1"/>
    </source>
</evidence>
<protein>
    <submittedName>
        <fullName evidence="1">Uncharacterized protein</fullName>
    </submittedName>
</protein>
<reference evidence="1" key="1">
    <citation type="journal article" date="2014" name="Front. Microbiol.">
        <title>High frequency of phylogenetically diverse reductive dehalogenase-homologous genes in deep subseafloor sedimentary metagenomes.</title>
        <authorList>
            <person name="Kawai M."/>
            <person name="Futagami T."/>
            <person name="Toyoda A."/>
            <person name="Takaki Y."/>
            <person name="Nishi S."/>
            <person name="Hori S."/>
            <person name="Arai W."/>
            <person name="Tsubouchi T."/>
            <person name="Morono Y."/>
            <person name="Uchiyama I."/>
            <person name="Ito T."/>
            <person name="Fujiyama A."/>
            <person name="Inagaki F."/>
            <person name="Takami H."/>
        </authorList>
    </citation>
    <scope>NUCLEOTIDE SEQUENCE</scope>
    <source>
        <strain evidence="1">Expedition CK06-06</strain>
    </source>
</reference>
<proteinExistence type="predicted"/>
<dbReference type="EMBL" id="BARU01038218">
    <property type="protein sequence ID" value="GAH82218.1"/>
    <property type="molecule type" value="Genomic_DNA"/>
</dbReference>
<feature type="non-terminal residue" evidence="1">
    <location>
        <position position="1"/>
    </location>
</feature>
<sequence length="178" mass="20929">SISDNDYFSAIEFQIYTHEFWIPMKDHKYFSKQWFTNKLIYAIKKLFLLNIARYTMLNSNFPIFVIDKKKGKFRCNTVIQYIKVRVKSKSKKKEFSLMTIPGELFEEIGESLLKASLTGKDNNYIFQSAQDWIGYLFPLHEYVEEGGYEPVPSFSPLGGYIVESEMLRLLTKISNEIK</sequence>
<name>X1KJI3_9ZZZZ</name>
<organism evidence="1">
    <name type="scientific">marine sediment metagenome</name>
    <dbReference type="NCBI Taxonomy" id="412755"/>
    <lineage>
        <taxon>unclassified sequences</taxon>
        <taxon>metagenomes</taxon>
        <taxon>ecological metagenomes</taxon>
    </lineage>
</organism>